<evidence type="ECO:0000313" key="11">
    <source>
        <dbReference type="EMBL" id="KAE9969568.1"/>
    </source>
</evidence>
<dbReference type="InterPro" id="IPR036691">
    <property type="entry name" value="Endo/exonu/phosph_ase_sf"/>
</dbReference>
<dbReference type="Pfam" id="PF02383">
    <property type="entry name" value="Syja_N"/>
    <property type="match status" value="1"/>
</dbReference>
<dbReference type="EC" id="3.1.3.36" evidence="4"/>
<dbReference type="Pfam" id="PF22669">
    <property type="entry name" value="Exo_endo_phos2"/>
    <property type="match status" value="1"/>
</dbReference>
<dbReference type="FunFam" id="3.60.10.10:FF:000029">
    <property type="entry name" value="Inositol polyphosphate 5-phosphatase"/>
    <property type="match status" value="1"/>
</dbReference>
<dbReference type="GO" id="GO:0004439">
    <property type="term" value="F:phosphatidylinositol-4,5-bisphosphate 5-phosphatase activity"/>
    <property type="evidence" value="ECO:0007669"/>
    <property type="project" value="UniProtKB-EC"/>
</dbReference>
<evidence type="ECO:0000256" key="9">
    <source>
        <dbReference type="SAM" id="MobiDB-lite"/>
    </source>
</evidence>
<dbReference type="SMART" id="SM00128">
    <property type="entry name" value="IPPc"/>
    <property type="match status" value="1"/>
</dbReference>
<feature type="compositionally biased region" description="Low complexity" evidence="9">
    <location>
        <begin position="1093"/>
        <end position="1105"/>
    </location>
</feature>
<dbReference type="GO" id="GO:0005737">
    <property type="term" value="C:cytoplasm"/>
    <property type="evidence" value="ECO:0007669"/>
    <property type="project" value="UniProtKB-SubCell"/>
</dbReference>
<evidence type="ECO:0000256" key="5">
    <source>
        <dbReference type="ARBA" id="ARBA00022448"/>
    </source>
</evidence>
<dbReference type="InterPro" id="IPR002013">
    <property type="entry name" value="SAC_dom"/>
</dbReference>
<comment type="caution">
    <text evidence="11">The sequence shown here is derived from an EMBL/GenBank/DDBJ whole genome shotgun (WGS) entry which is preliminary data.</text>
</comment>
<evidence type="ECO:0000256" key="7">
    <source>
        <dbReference type="ARBA" id="ARBA00022801"/>
    </source>
</evidence>
<dbReference type="Proteomes" id="UP000447873">
    <property type="component" value="Unassembled WGS sequence"/>
</dbReference>
<protein>
    <recommendedName>
        <fullName evidence="4">phosphoinositide 5-phosphatase</fullName>
        <ecNumber evidence="4">3.1.3.36</ecNumber>
    </recommendedName>
</protein>
<dbReference type="AlphaFoldDB" id="A0A8H3UHB2"/>
<dbReference type="GO" id="GO:0016020">
    <property type="term" value="C:membrane"/>
    <property type="evidence" value="ECO:0007669"/>
    <property type="project" value="TreeGrafter"/>
</dbReference>
<reference evidence="11 12" key="1">
    <citation type="submission" date="2018-12" db="EMBL/GenBank/DDBJ databases">
        <title>Venturia inaequalis Genome Resource.</title>
        <authorList>
            <person name="Lichtner F.J."/>
        </authorList>
    </citation>
    <scope>NUCLEOTIDE SEQUENCE [LARGE SCALE GENOMIC DNA]</scope>
    <source>
        <strain evidence="11 12">120213</strain>
    </source>
</reference>
<dbReference type="EMBL" id="WNWS01000363">
    <property type="protein sequence ID" value="KAE9969568.1"/>
    <property type="molecule type" value="Genomic_DNA"/>
</dbReference>
<gene>
    <name evidence="11" type="ORF">EG328_006811</name>
</gene>
<dbReference type="Gene3D" id="3.60.10.10">
    <property type="entry name" value="Endonuclease/exonuclease/phosphatase"/>
    <property type="match status" value="1"/>
</dbReference>
<dbReference type="PROSITE" id="PS50275">
    <property type="entry name" value="SAC"/>
    <property type="match status" value="1"/>
</dbReference>
<evidence type="ECO:0000256" key="3">
    <source>
        <dbReference type="ARBA" id="ARBA00009678"/>
    </source>
</evidence>
<sequence>MSGSIELLIKEYPQRSIALRTPTHVLILRHTSSSAEISDTGVQASKHASATPQCMVEFTTVESADLEGYRSLRGVGMSGKVHGTLGLITLNKDVFLCVVTAVTPKPITVRPGETIRRIEAVEFHCLNSSAYDQFLNEQADYIDDEGFEGPGEPEKHPCIKLTELLGKKNFYYSSDFDLTRRLQKRITDEEPTIAFESFNAGFLWNAYMIQPLIDFRSRLSQREKDALDDSKIITSAIRGFCAEMIIPASSSPLQRTVTGAPARLTLISRLSCRRAGTRYNARGIDDEGNVANYVETETTLWSPTGEETGECFSYIQVRGSLPIFWEQDVASGANILAALQTPTVKITRSPDATQPAFDRHFENLDHSYGSVHVVNLLSSDYKKPGEIELTQRYEDHISRSPLNHTEKDAESDHRLLQYTHYDFHAETRGQNMGNAVGIYRYIEASARSFNCLYAEDREEHVKRPSRGTFSVVRKANLVVQQEGVFRTNCLDCLDRTNFVQTLISRLALDTFLKAHRAQVSADFWARHSTLWADNGDALSQMYAGTGALNTSVTRHGKSSFGSLLSDVRKSATRLYTNNFKDKDRQMTIDMLLGRLMGQAAVHLYDPINDWVQSELRKRAPEYTSRESIHIQVGTLNLNGKTHGLGEDLSSWLCPPVDASQGFPEIVAVGFQEMVELSPSTIMSEPGPLRRNQWAAAVRNTLNENATRHGGEEYVEMRSGQLVGAALLIMVKQSVLPSIKNVEGAIKKTGMSGMAGNKGAVAIRMDYANTSLCFVTAHLAAGFSNYEERNRDYRTIAQGLRFQRNRSIDDHDSVIWFGDFNYRIGLGNEKVRAYIDRGDLDTLFDNDQLYIQRTRSNIHDVFDHYDEAKITFLPTYKFDLGTDTYDTSDKGRIPAWTDRVLRKGSNLHQINYNSAPLRFSDHRPVYATFQCDVSMVDEAYRDRLNLDLYKKRKALVGDRTASANVEPSDEEDLLGFEPVPAAKPDPTRWWLNNGLPAQTTVRPPGQGFVPNPKRDANPFVPSDEQDWVKVDNTGPSNGSRPPSVIPSREKRQVLPPPSGLAPEQTPQLPPRRSTMEMPPSQSSTRPVSSAGYVSRSPSISSMSSMPARKPAPVIPKKPSILSSQVSGEGVDSRRSSVASIKSAGPPSLPPPRRSVASSGARNGSTPGLVPKGVNGEDSGRPMLPPRRGTGLSARNLLDERDEESLGGWEVLKPG</sequence>
<dbReference type="PANTHER" id="PTHR11200">
    <property type="entry name" value="INOSITOL 5-PHOSPHATASE"/>
    <property type="match status" value="1"/>
</dbReference>
<dbReference type="GO" id="GO:0015031">
    <property type="term" value="P:protein transport"/>
    <property type="evidence" value="ECO:0007669"/>
    <property type="project" value="UniProtKB-KW"/>
</dbReference>
<dbReference type="InterPro" id="IPR000300">
    <property type="entry name" value="IPPc"/>
</dbReference>
<accession>A0A8H3UHB2</accession>
<proteinExistence type="inferred from homology"/>
<dbReference type="GO" id="GO:0043813">
    <property type="term" value="F:phosphatidylinositol-3,5-bisphosphate 5-phosphatase activity"/>
    <property type="evidence" value="ECO:0007669"/>
    <property type="project" value="TreeGrafter"/>
</dbReference>
<dbReference type="PANTHER" id="PTHR11200:SF257">
    <property type="entry name" value="PHOSPHOINOSITIDE 5-PHOSPHATASE"/>
    <property type="match status" value="1"/>
</dbReference>
<evidence type="ECO:0000259" key="10">
    <source>
        <dbReference type="PROSITE" id="PS50275"/>
    </source>
</evidence>
<comment type="similarity">
    <text evidence="2">Belongs to the synaptojanin family.</text>
</comment>
<dbReference type="SUPFAM" id="SSF56219">
    <property type="entry name" value="DNase I-like"/>
    <property type="match status" value="1"/>
</dbReference>
<name>A0A8H3UHB2_VENIN</name>
<dbReference type="GO" id="GO:0046856">
    <property type="term" value="P:phosphatidylinositol dephosphorylation"/>
    <property type="evidence" value="ECO:0007669"/>
    <property type="project" value="InterPro"/>
</dbReference>
<comment type="subcellular location">
    <subcellularLocation>
        <location evidence="1">Cytoplasm</location>
    </subcellularLocation>
</comment>
<comment type="similarity">
    <text evidence="3">In the central section; belongs to the inositol 1,4,5-trisphosphate 5-phosphatase family.</text>
</comment>
<keyword evidence="6" id="KW-0963">Cytoplasm</keyword>
<feature type="domain" description="SAC" evidence="10">
    <location>
        <begin position="161"/>
        <end position="544"/>
    </location>
</feature>
<evidence type="ECO:0000313" key="12">
    <source>
        <dbReference type="Proteomes" id="UP000447873"/>
    </source>
</evidence>
<keyword evidence="7" id="KW-0378">Hydrolase</keyword>
<evidence type="ECO:0000256" key="8">
    <source>
        <dbReference type="ARBA" id="ARBA00022927"/>
    </source>
</evidence>
<keyword evidence="8" id="KW-0653">Protein transport</keyword>
<evidence type="ECO:0000256" key="4">
    <source>
        <dbReference type="ARBA" id="ARBA00013044"/>
    </source>
</evidence>
<keyword evidence="5" id="KW-0813">Transport</keyword>
<feature type="region of interest" description="Disordered" evidence="9">
    <location>
        <begin position="956"/>
        <end position="1213"/>
    </location>
</feature>
<evidence type="ECO:0000256" key="6">
    <source>
        <dbReference type="ARBA" id="ARBA00022490"/>
    </source>
</evidence>
<evidence type="ECO:0000256" key="1">
    <source>
        <dbReference type="ARBA" id="ARBA00004496"/>
    </source>
</evidence>
<organism evidence="11 12">
    <name type="scientific">Venturia inaequalis</name>
    <name type="common">Apple scab fungus</name>
    <dbReference type="NCBI Taxonomy" id="5025"/>
    <lineage>
        <taxon>Eukaryota</taxon>
        <taxon>Fungi</taxon>
        <taxon>Dikarya</taxon>
        <taxon>Ascomycota</taxon>
        <taxon>Pezizomycotina</taxon>
        <taxon>Dothideomycetes</taxon>
        <taxon>Pleosporomycetidae</taxon>
        <taxon>Venturiales</taxon>
        <taxon>Venturiaceae</taxon>
        <taxon>Venturia</taxon>
    </lineage>
</organism>
<evidence type="ECO:0000256" key="2">
    <source>
        <dbReference type="ARBA" id="ARBA00008943"/>
    </source>
</evidence>
<dbReference type="InterPro" id="IPR046985">
    <property type="entry name" value="IP5"/>
</dbReference>
<feature type="compositionally biased region" description="Polar residues" evidence="9">
    <location>
        <begin position="1154"/>
        <end position="1164"/>
    </location>
</feature>